<name>A0A200QRI6_MACCD</name>
<dbReference type="GO" id="GO:0004527">
    <property type="term" value="F:exonuclease activity"/>
    <property type="evidence" value="ECO:0007669"/>
    <property type="project" value="UniProtKB-KW"/>
</dbReference>
<evidence type="ECO:0000313" key="1">
    <source>
        <dbReference type="EMBL" id="OVA13055.1"/>
    </source>
</evidence>
<dbReference type="OrthoDB" id="692400at2759"/>
<reference evidence="1 2" key="1">
    <citation type="journal article" date="2017" name="Mol. Plant">
        <title>The Genome of Medicinal Plant Macleaya cordata Provides New Insights into Benzylisoquinoline Alkaloids Metabolism.</title>
        <authorList>
            <person name="Liu X."/>
            <person name="Liu Y."/>
            <person name="Huang P."/>
            <person name="Ma Y."/>
            <person name="Qing Z."/>
            <person name="Tang Q."/>
            <person name="Cao H."/>
            <person name="Cheng P."/>
            <person name="Zheng Y."/>
            <person name="Yuan Z."/>
            <person name="Zhou Y."/>
            <person name="Liu J."/>
            <person name="Tang Z."/>
            <person name="Zhuo Y."/>
            <person name="Zhang Y."/>
            <person name="Yu L."/>
            <person name="Huang J."/>
            <person name="Yang P."/>
            <person name="Peng Q."/>
            <person name="Zhang J."/>
            <person name="Jiang W."/>
            <person name="Zhang Z."/>
            <person name="Lin K."/>
            <person name="Ro D.K."/>
            <person name="Chen X."/>
            <person name="Xiong X."/>
            <person name="Shang Y."/>
            <person name="Huang S."/>
            <person name="Zeng J."/>
        </authorList>
    </citation>
    <scope>NUCLEOTIDE SEQUENCE [LARGE SCALE GENOMIC DNA]</scope>
    <source>
        <strain evidence="2">cv. BLH2017</strain>
        <tissue evidence="1">Root</tissue>
    </source>
</reference>
<dbReference type="EMBL" id="MVGT01001242">
    <property type="protein sequence ID" value="OVA13055.1"/>
    <property type="molecule type" value="Genomic_DNA"/>
</dbReference>
<accession>A0A200QRI6</accession>
<dbReference type="InterPro" id="IPR036691">
    <property type="entry name" value="Endo/exonu/phosph_ase_sf"/>
</dbReference>
<comment type="caution">
    <text evidence="1">The sequence shown here is derived from an EMBL/GenBank/DDBJ whole genome shotgun (WGS) entry which is preliminary data.</text>
</comment>
<dbReference type="GO" id="GO:0004519">
    <property type="term" value="F:endonuclease activity"/>
    <property type="evidence" value="ECO:0007669"/>
    <property type="project" value="UniProtKB-KW"/>
</dbReference>
<keyword evidence="2" id="KW-1185">Reference proteome</keyword>
<dbReference type="PANTHER" id="PTHR33710:SF64">
    <property type="entry name" value="ENDONUCLEASE_EXONUCLEASE_PHOSPHATASE DOMAIN-CONTAINING PROTEIN"/>
    <property type="match status" value="1"/>
</dbReference>
<gene>
    <name evidence="1" type="ORF">BVC80_8941g2</name>
</gene>
<protein>
    <submittedName>
        <fullName evidence="1">Endonuclease/exonuclease/phosphatase</fullName>
    </submittedName>
</protein>
<evidence type="ECO:0000313" key="2">
    <source>
        <dbReference type="Proteomes" id="UP000195402"/>
    </source>
</evidence>
<organism evidence="1 2">
    <name type="scientific">Macleaya cordata</name>
    <name type="common">Five-seeded plume-poppy</name>
    <name type="synonym">Bocconia cordata</name>
    <dbReference type="NCBI Taxonomy" id="56857"/>
    <lineage>
        <taxon>Eukaryota</taxon>
        <taxon>Viridiplantae</taxon>
        <taxon>Streptophyta</taxon>
        <taxon>Embryophyta</taxon>
        <taxon>Tracheophyta</taxon>
        <taxon>Spermatophyta</taxon>
        <taxon>Magnoliopsida</taxon>
        <taxon>Ranunculales</taxon>
        <taxon>Papaveraceae</taxon>
        <taxon>Papaveroideae</taxon>
        <taxon>Macleaya</taxon>
    </lineage>
</organism>
<keyword evidence="1" id="KW-0378">Hydrolase</keyword>
<dbReference type="Proteomes" id="UP000195402">
    <property type="component" value="Unassembled WGS sequence"/>
</dbReference>
<proteinExistence type="predicted"/>
<dbReference type="PANTHER" id="PTHR33710">
    <property type="entry name" value="BNAC02G09200D PROTEIN"/>
    <property type="match status" value="1"/>
</dbReference>
<keyword evidence="1" id="KW-0540">Nuclease</keyword>
<sequence>MEGLLPLTVHFTNKLDHFSQSFFGIYGPNVPRLRQDFWQELIDLYGHANNTWVLWGDFNVIRCCNEKRGGSRLTKSMRDFSNLVSTLNLVDLPLNGDKYTWSNGQAHPTMYRLDRFLISTAFENKYPQSL</sequence>
<dbReference type="Gene3D" id="3.60.10.10">
    <property type="entry name" value="Endonuclease/exonuclease/phosphatase"/>
    <property type="match status" value="1"/>
</dbReference>
<dbReference type="InParanoid" id="A0A200QRI6"/>
<keyword evidence="1" id="KW-0269">Exonuclease</keyword>
<dbReference type="AlphaFoldDB" id="A0A200QRI6"/>
<dbReference type="SUPFAM" id="SSF56219">
    <property type="entry name" value="DNase I-like"/>
    <property type="match status" value="1"/>
</dbReference>
<keyword evidence="1" id="KW-0255">Endonuclease</keyword>
<dbReference type="OMA" id="HANNTWV"/>